<sequence length="407" mass="46172">MKPVVYKTSLPRWSFIGSIFCVLILSTTLNTRLQAAAYTPPSDQTVLTVLPDFLLSHSAEIRSFKARLQAEPHSVAASTGLARLYIDLGRREADPRYYGYAEALLSPWWTASQPPPEVLLLRALLRQHQHDYAAALQDLQQLVQQQAGSSQAWLTLAVVQWVQGDYAAAKQSCKALANSSTWYGSVCFSQVLSFTGEAERAYQLQLSLLPALPQATPELAQWVQTNLAEIAWRLGQLPKAEQHFREALAIERQDHYLLRVYSDFLLSQQRSAEVIRLLKDKTTDDALLLRLAFASQQAQDIEATQFYRQQLQARYQAADLRNSKLHQRDEAWYLLSFEENSQRALELAQANWAEQKEAEDTALLLRAALANQDFTTARKVQMWLQQNQQQDTRLEGLLAQIPKEQAS</sequence>
<evidence type="ECO:0000313" key="1">
    <source>
        <dbReference type="EMBL" id="SKA91100.1"/>
    </source>
</evidence>
<dbReference type="Gene3D" id="1.25.40.10">
    <property type="entry name" value="Tetratricopeptide repeat domain"/>
    <property type="match status" value="2"/>
</dbReference>
<dbReference type="InterPro" id="IPR011990">
    <property type="entry name" value="TPR-like_helical_dom_sf"/>
</dbReference>
<protein>
    <submittedName>
        <fullName evidence="1">Tfp pilus assembly protein PilF</fullName>
    </submittedName>
</protein>
<keyword evidence="2" id="KW-1185">Reference proteome</keyword>
<reference evidence="2" key="1">
    <citation type="submission" date="2017-02" db="EMBL/GenBank/DDBJ databases">
        <authorList>
            <person name="Varghese N."/>
            <person name="Submissions S."/>
        </authorList>
    </citation>
    <scope>NUCLEOTIDE SEQUENCE [LARGE SCALE GENOMIC DNA]</scope>
    <source>
        <strain evidence="2">ATCC 49788</strain>
    </source>
</reference>
<dbReference type="InterPro" id="IPR019734">
    <property type="entry name" value="TPR_rpt"/>
</dbReference>
<evidence type="ECO:0000313" key="2">
    <source>
        <dbReference type="Proteomes" id="UP000190460"/>
    </source>
</evidence>
<dbReference type="SMART" id="SM00028">
    <property type="entry name" value="TPR"/>
    <property type="match status" value="3"/>
</dbReference>
<dbReference type="Proteomes" id="UP000190460">
    <property type="component" value="Unassembled WGS sequence"/>
</dbReference>
<gene>
    <name evidence="1" type="ORF">SAMN02745130_03208</name>
</gene>
<dbReference type="SUPFAM" id="SSF48452">
    <property type="entry name" value="TPR-like"/>
    <property type="match status" value="1"/>
</dbReference>
<accession>A0A1T4XNE4</accession>
<dbReference type="OrthoDB" id="9777400at2"/>
<dbReference type="EMBL" id="FUYB01000020">
    <property type="protein sequence ID" value="SKA91100.1"/>
    <property type="molecule type" value="Genomic_DNA"/>
</dbReference>
<dbReference type="AlphaFoldDB" id="A0A1T4XNE4"/>
<dbReference type="Pfam" id="PF14559">
    <property type="entry name" value="TPR_19"/>
    <property type="match status" value="1"/>
</dbReference>
<dbReference type="STRING" id="92487.SAMN02745130_03208"/>
<proteinExistence type="predicted"/>
<organism evidence="1 2">
    <name type="scientific">Thiothrix eikelboomii</name>
    <dbReference type="NCBI Taxonomy" id="92487"/>
    <lineage>
        <taxon>Bacteria</taxon>
        <taxon>Pseudomonadati</taxon>
        <taxon>Pseudomonadota</taxon>
        <taxon>Gammaproteobacteria</taxon>
        <taxon>Thiotrichales</taxon>
        <taxon>Thiotrichaceae</taxon>
        <taxon>Thiothrix</taxon>
    </lineage>
</organism>
<name>A0A1T4XNE4_9GAMM</name>
<dbReference type="RefSeq" id="WP_078923653.1">
    <property type="nucleotide sequence ID" value="NZ_FUYB01000020.1"/>
</dbReference>